<keyword evidence="9 10" id="KW-0414">Isoprene biosynthesis</keyword>
<dbReference type="InterPro" id="IPR009014">
    <property type="entry name" value="Transketo_C/PFOR_II"/>
</dbReference>
<dbReference type="NCBIfam" id="TIGR00204">
    <property type="entry name" value="dxs"/>
    <property type="match status" value="1"/>
</dbReference>
<dbReference type="InterPro" id="IPR005475">
    <property type="entry name" value="Transketolase-like_Pyr-bd"/>
</dbReference>
<reference evidence="12 13" key="1">
    <citation type="submission" date="2014-08" db="EMBL/GenBank/DDBJ databases">
        <title>Clostridium innocuum, an unnegligible vancomycin-resistant pathogen causing extra-intestinal infections.</title>
        <authorList>
            <person name="Feng Y."/>
            <person name="Chiu C.-H."/>
        </authorList>
    </citation>
    <scope>NUCLEOTIDE SEQUENCE [LARGE SCALE GENOMIC DNA]</scope>
    <source>
        <strain evidence="12 13">AN88</strain>
    </source>
</reference>
<dbReference type="Pfam" id="PF02780">
    <property type="entry name" value="Transketolase_C"/>
    <property type="match status" value="1"/>
</dbReference>
<feature type="domain" description="Transketolase-like pyrimidine-binding" evidence="11">
    <location>
        <begin position="316"/>
        <end position="480"/>
    </location>
</feature>
<keyword evidence="6 10" id="KW-0460">Magnesium</keyword>
<comment type="similarity">
    <text evidence="2 10">Belongs to the transketolase family. DXPS subfamily.</text>
</comment>
<keyword evidence="4 10" id="KW-0808">Transferase</keyword>
<keyword evidence="8 10" id="KW-0786">Thiamine pyrophosphate</keyword>
<accession>A0A099I7T8</accession>
<evidence type="ECO:0000256" key="7">
    <source>
        <dbReference type="ARBA" id="ARBA00022977"/>
    </source>
</evidence>
<evidence type="ECO:0000256" key="6">
    <source>
        <dbReference type="ARBA" id="ARBA00022842"/>
    </source>
</evidence>
<evidence type="ECO:0000256" key="4">
    <source>
        <dbReference type="ARBA" id="ARBA00022679"/>
    </source>
</evidence>
<dbReference type="SUPFAM" id="SSF52518">
    <property type="entry name" value="Thiamin diphosphate-binding fold (THDP-binding)"/>
    <property type="match status" value="2"/>
</dbReference>
<protein>
    <recommendedName>
        <fullName evidence="10">1-deoxy-D-xylulose-5-phosphate synthase</fullName>
        <ecNumber evidence="10">2.2.1.7</ecNumber>
    </recommendedName>
    <alternativeName>
        <fullName evidence="10">1-deoxyxylulose-5-phosphate synthase</fullName>
        <shortName evidence="10">DXP synthase</shortName>
        <shortName evidence="10">DXPS</shortName>
    </alternativeName>
</protein>
<evidence type="ECO:0000313" key="13">
    <source>
        <dbReference type="Proteomes" id="UP000030008"/>
    </source>
</evidence>
<dbReference type="GO" id="GO:0016114">
    <property type="term" value="P:terpenoid biosynthetic process"/>
    <property type="evidence" value="ECO:0007669"/>
    <property type="project" value="UniProtKB-UniRule"/>
</dbReference>
<dbReference type="RefSeq" id="WP_044904781.1">
    <property type="nucleotide sequence ID" value="NZ_JAJTIO010000015.1"/>
</dbReference>
<dbReference type="EC" id="2.2.1.7" evidence="10"/>
<keyword evidence="5 10" id="KW-0479">Metal-binding</keyword>
<feature type="binding site" evidence="10">
    <location>
        <position position="367"/>
    </location>
    <ligand>
        <name>thiamine diphosphate</name>
        <dbReference type="ChEBI" id="CHEBI:58937"/>
    </ligand>
</feature>
<dbReference type="InterPro" id="IPR005477">
    <property type="entry name" value="Dxylulose-5-P_synthase"/>
</dbReference>
<dbReference type="AlphaFoldDB" id="A0A099I7T8"/>
<dbReference type="PROSITE" id="PS00802">
    <property type="entry name" value="TRANSKETOLASE_2"/>
    <property type="match status" value="1"/>
</dbReference>
<dbReference type="InterPro" id="IPR029061">
    <property type="entry name" value="THDP-binding"/>
</dbReference>
<feature type="binding site" evidence="10">
    <location>
        <position position="173"/>
    </location>
    <ligand>
        <name>thiamine diphosphate</name>
        <dbReference type="ChEBI" id="CHEBI:58937"/>
    </ligand>
</feature>
<evidence type="ECO:0000256" key="9">
    <source>
        <dbReference type="ARBA" id="ARBA00023229"/>
    </source>
</evidence>
<dbReference type="CDD" id="cd02007">
    <property type="entry name" value="TPP_DXS"/>
    <property type="match status" value="1"/>
</dbReference>
<evidence type="ECO:0000259" key="11">
    <source>
        <dbReference type="SMART" id="SM00861"/>
    </source>
</evidence>
<comment type="function">
    <text evidence="10">Catalyzes the acyloin condensation reaction between C atoms 2 and 3 of pyruvate and glyceraldehyde 3-phosphate to yield 1-deoxy-D-xylulose-5-phosphate (DXP).</text>
</comment>
<dbReference type="PROSITE" id="PS00801">
    <property type="entry name" value="TRANSKETOLASE_1"/>
    <property type="match status" value="1"/>
</dbReference>
<feature type="binding site" evidence="10">
    <location>
        <begin position="113"/>
        <end position="115"/>
    </location>
    <ligand>
        <name>thiamine diphosphate</name>
        <dbReference type="ChEBI" id="CHEBI:58937"/>
    </ligand>
</feature>
<evidence type="ECO:0000256" key="10">
    <source>
        <dbReference type="HAMAP-Rule" id="MF_00315"/>
    </source>
</evidence>
<dbReference type="InterPro" id="IPR033248">
    <property type="entry name" value="Transketolase_C"/>
</dbReference>
<feature type="binding site" evidence="10">
    <location>
        <begin position="145"/>
        <end position="146"/>
    </location>
    <ligand>
        <name>thiamine diphosphate</name>
        <dbReference type="ChEBI" id="CHEBI:58937"/>
    </ligand>
</feature>
<feature type="binding site" evidence="10">
    <location>
        <position position="173"/>
    </location>
    <ligand>
        <name>Mg(2+)</name>
        <dbReference type="ChEBI" id="CHEBI:18420"/>
    </ligand>
</feature>
<dbReference type="GO" id="GO:0000287">
    <property type="term" value="F:magnesium ion binding"/>
    <property type="evidence" value="ECO:0007669"/>
    <property type="project" value="UniProtKB-UniRule"/>
</dbReference>
<dbReference type="PANTHER" id="PTHR43322:SF5">
    <property type="entry name" value="1-DEOXY-D-XYLULOSE-5-PHOSPHATE SYNTHASE, CHLOROPLASTIC"/>
    <property type="match status" value="1"/>
</dbReference>
<comment type="caution">
    <text evidence="12">The sequence shown here is derived from an EMBL/GenBank/DDBJ whole genome shotgun (WGS) entry which is preliminary data.</text>
</comment>
<comment type="subunit">
    <text evidence="3 10">Homodimer.</text>
</comment>
<feature type="binding site" evidence="10">
    <location>
        <position position="72"/>
    </location>
    <ligand>
        <name>thiamine diphosphate</name>
        <dbReference type="ChEBI" id="CHEBI:58937"/>
    </ligand>
</feature>
<dbReference type="GO" id="GO:0008661">
    <property type="term" value="F:1-deoxy-D-xylulose-5-phosphate synthase activity"/>
    <property type="evidence" value="ECO:0007669"/>
    <property type="project" value="UniProtKB-UniRule"/>
</dbReference>
<dbReference type="Pfam" id="PF13292">
    <property type="entry name" value="DXP_synthase_N"/>
    <property type="match status" value="1"/>
</dbReference>
<organism evidence="12 13">
    <name type="scientific">Clostridium innocuum</name>
    <dbReference type="NCBI Taxonomy" id="1522"/>
    <lineage>
        <taxon>Bacteria</taxon>
        <taxon>Bacillati</taxon>
        <taxon>Bacillota</taxon>
        <taxon>Clostridia</taxon>
        <taxon>Eubacteriales</taxon>
        <taxon>Clostridiaceae</taxon>
        <taxon>Clostridium</taxon>
    </lineage>
</organism>
<evidence type="ECO:0000256" key="3">
    <source>
        <dbReference type="ARBA" id="ARBA00011738"/>
    </source>
</evidence>
<dbReference type="InterPro" id="IPR049557">
    <property type="entry name" value="Transketolase_CS"/>
</dbReference>
<evidence type="ECO:0000256" key="1">
    <source>
        <dbReference type="ARBA" id="ARBA00004980"/>
    </source>
</evidence>
<evidence type="ECO:0000256" key="8">
    <source>
        <dbReference type="ARBA" id="ARBA00023052"/>
    </source>
</evidence>
<feature type="binding site" evidence="10">
    <location>
        <position position="283"/>
    </location>
    <ligand>
        <name>thiamine diphosphate</name>
        <dbReference type="ChEBI" id="CHEBI:58937"/>
    </ligand>
</feature>
<dbReference type="Pfam" id="PF02779">
    <property type="entry name" value="Transket_pyr"/>
    <property type="match status" value="1"/>
</dbReference>
<dbReference type="NCBIfam" id="NF003933">
    <property type="entry name" value="PRK05444.2-2"/>
    <property type="match status" value="1"/>
</dbReference>
<comment type="cofactor">
    <cofactor evidence="10">
        <name>thiamine diphosphate</name>
        <dbReference type="ChEBI" id="CHEBI:58937"/>
    </cofactor>
    <text evidence="10">Binds 1 thiamine pyrophosphate per subunit.</text>
</comment>
<feature type="binding site" evidence="10">
    <location>
        <position position="144"/>
    </location>
    <ligand>
        <name>Mg(2+)</name>
        <dbReference type="ChEBI" id="CHEBI:18420"/>
    </ligand>
</feature>
<sequence>MNIYDIKQPEDIKECSIAQLQDLAQQIRVFLIQSIAKTGGHLSSNLGVVELTLAMHYVFDSPTDKFIFDVGHQSYVHKILTGRGNQFATLRQYKGIAGFQKRKESEHDVWEAGHSSTSLSAALGMAVGRDLHKDTYQIVPVIGDGALSGGMAMEALNQIGSEQRNMVIIFNDNNMSISQNVGAMDEAFTKLRTSKPYTTLKEDLKGALSTSRMGSSLLHTMKSMKNAVKENVVDTSIFGDFNLDYIGPVDGHDLKMLIKVLKIARQHEGPIVVHVITKKGKGYRYAEEDKEGKWHGVSQFDPETGESLAKLPAGHKSWSEVMSRTLMKLAEHDERIVAITPAMKSGSKLSAFFDRYPTRSFDCGIAEEHAMTFAAGLCTQDIRPFISVYSSFLQRAYDQISHDVARMQLPVVIGIDRCSLVGEDGETHHGVFDIAMLRPIPNMILAQPKDAREAQNLLYSAFAQNNQPYAIRYPRGNVSYQAVEQYTYIPPGTWTQTVIREDYALNIITYGPDVDRIISKAGVNQLPIRVINARFFKPIDEELLTSVCEEDKPTIIFEPDMLCGGLSSAITEFANDHRYATHFVRMGIDDHFVEHGSLPQLRKLEHLDMNTLFEIITSYLRPEKK</sequence>
<dbReference type="CDD" id="cd07033">
    <property type="entry name" value="TPP_PYR_DXS_TK_like"/>
    <property type="match status" value="1"/>
</dbReference>
<evidence type="ECO:0000256" key="2">
    <source>
        <dbReference type="ARBA" id="ARBA00011081"/>
    </source>
</evidence>
<dbReference type="SUPFAM" id="SSF52922">
    <property type="entry name" value="TK C-terminal domain-like"/>
    <property type="match status" value="1"/>
</dbReference>
<comment type="pathway">
    <text evidence="1 10">Metabolic intermediate biosynthesis; 1-deoxy-D-xylulose 5-phosphate biosynthesis; 1-deoxy-D-xylulose 5-phosphate from D-glyceraldehyde 3-phosphate and pyruvate: step 1/1.</text>
</comment>
<dbReference type="Gene3D" id="3.40.50.920">
    <property type="match status" value="1"/>
</dbReference>
<proteinExistence type="inferred from homology"/>
<dbReference type="GO" id="GO:0030976">
    <property type="term" value="F:thiamine pyrophosphate binding"/>
    <property type="evidence" value="ECO:0007669"/>
    <property type="project" value="UniProtKB-UniRule"/>
</dbReference>
<dbReference type="Proteomes" id="UP000030008">
    <property type="component" value="Unassembled WGS sequence"/>
</dbReference>
<dbReference type="PANTHER" id="PTHR43322">
    <property type="entry name" value="1-D-DEOXYXYLULOSE 5-PHOSPHATE SYNTHASE-RELATED"/>
    <property type="match status" value="1"/>
</dbReference>
<dbReference type="GO" id="GO:0019288">
    <property type="term" value="P:isopentenyl diphosphate biosynthetic process, methylerythritol 4-phosphate pathway"/>
    <property type="evidence" value="ECO:0007669"/>
    <property type="project" value="TreeGrafter"/>
</dbReference>
<comment type="catalytic activity">
    <reaction evidence="10">
        <text>D-glyceraldehyde 3-phosphate + pyruvate + H(+) = 1-deoxy-D-xylulose 5-phosphate + CO2</text>
        <dbReference type="Rhea" id="RHEA:12605"/>
        <dbReference type="ChEBI" id="CHEBI:15361"/>
        <dbReference type="ChEBI" id="CHEBI:15378"/>
        <dbReference type="ChEBI" id="CHEBI:16526"/>
        <dbReference type="ChEBI" id="CHEBI:57792"/>
        <dbReference type="ChEBI" id="CHEBI:59776"/>
        <dbReference type="EC" id="2.2.1.7"/>
    </reaction>
</comment>
<gene>
    <name evidence="10" type="primary">dxs</name>
    <name evidence="12" type="ORF">CIAN88_07275</name>
</gene>
<evidence type="ECO:0000256" key="5">
    <source>
        <dbReference type="ARBA" id="ARBA00022723"/>
    </source>
</evidence>
<dbReference type="Gene3D" id="3.40.50.970">
    <property type="match status" value="2"/>
</dbReference>
<dbReference type="GO" id="GO:0005829">
    <property type="term" value="C:cytosol"/>
    <property type="evidence" value="ECO:0007669"/>
    <property type="project" value="TreeGrafter"/>
</dbReference>
<keyword evidence="7 10" id="KW-0784">Thiamine biosynthesis</keyword>
<dbReference type="InterPro" id="IPR020826">
    <property type="entry name" value="Transketolase_BS"/>
</dbReference>
<dbReference type="GO" id="GO:0009228">
    <property type="term" value="P:thiamine biosynthetic process"/>
    <property type="evidence" value="ECO:0007669"/>
    <property type="project" value="UniProtKB-UniRule"/>
</dbReference>
<dbReference type="UniPathway" id="UPA00064">
    <property type="reaction ID" value="UER00091"/>
</dbReference>
<dbReference type="SMART" id="SM00861">
    <property type="entry name" value="Transket_pyr"/>
    <property type="match status" value="1"/>
</dbReference>
<evidence type="ECO:0000313" key="12">
    <source>
        <dbReference type="EMBL" id="KGJ53770.1"/>
    </source>
</evidence>
<dbReference type="HAMAP" id="MF_00315">
    <property type="entry name" value="DXP_synth"/>
    <property type="match status" value="1"/>
</dbReference>
<dbReference type="EMBL" id="JQIF01000033">
    <property type="protein sequence ID" value="KGJ53770.1"/>
    <property type="molecule type" value="Genomic_DNA"/>
</dbReference>
<comment type="cofactor">
    <cofactor evidence="10">
        <name>Mg(2+)</name>
        <dbReference type="ChEBI" id="CHEBI:18420"/>
    </cofactor>
    <text evidence="10">Binds 1 Mg(2+) ion per subunit.</text>
</comment>
<name>A0A099I7T8_CLOIN</name>